<feature type="transmembrane region" description="Helical" evidence="2">
    <location>
        <begin position="169"/>
        <end position="187"/>
    </location>
</feature>
<feature type="transmembrane region" description="Helical" evidence="2">
    <location>
        <begin position="136"/>
        <end position="157"/>
    </location>
</feature>
<feature type="transmembrane region" description="Helical" evidence="2">
    <location>
        <begin position="9"/>
        <end position="28"/>
    </location>
</feature>
<dbReference type="PANTHER" id="PTHR18640">
    <property type="entry name" value="SOLUTE CARRIER FAMILY 10 MEMBER 7"/>
    <property type="match status" value="1"/>
</dbReference>
<reference evidence="3 4" key="1">
    <citation type="journal article" date="2013" name="Nature">
        <title>Insights into bilaterian evolution from three spiralian genomes.</title>
        <authorList>
            <person name="Simakov O."/>
            <person name="Marletaz F."/>
            <person name="Cho S.J."/>
            <person name="Edsinger-Gonzales E."/>
            <person name="Havlak P."/>
            <person name="Hellsten U."/>
            <person name="Kuo D.H."/>
            <person name="Larsson T."/>
            <person name="Lv J."/>
            <person name="Arendt D."/>
            <person name="Savage R."/>
            <person name="Osoegawa K."/>
            <person name="de Jong P."/>
            <person name="Grimwood J."/>
            <person name="Chapman J.A."/>
            <person name="Shapiro H."/>
            <person name="Aerts A."/>
            <person name="Otillar R.P."/>
            <person name="Terry A.Y."/>
            <person name="Boore J.L."/>
            <person name="Grigoriev I.V."/>
            <person name="Lindberg D.R."/>
            <person name="Seaver E.C."/>
            <person name="Weisblat D.A."/>
            <person name="Putnam N.H."/>
            <person name="Rokhsar D.S."/>
        </authorList>
    </citation>
    <scope>NUCLEOTIDE SEQUENCE [LARGE SCALE GENOMIC DNA]</scope>
</reference>
<dbReference type="OrthoDB" id="188035at2759"/>
<evidence type="ECO:0000313" key="3">
    <source>
        <dbReference type="EMBL" id="ESO99959.1"/>
    </source>
</evidence>
<evidence type="ECO:0008006" key="5">
    <source>
        <dbReference type="Google" id="ProtNLM"/>
    </source>
</evidence>
<dbReference type="Pfam" id="PF13593">
    <property type="entry name" value="SBF_like"/>
    <property type="match status" value="1"/>
</dbReference>
<dbReference type="EMBL" id="KB200869">
    <property type="protein sequence ID" value="ESO99959.1"/>
    <property type="molecule type" value="Genomic_DNA"/>
</dbReference>
<protein>
    <recommendedName>
        <fullName evidence="5">Sodium/bile acid cotransporter</fullName>
    </recommendedName>
</protein>
<dbReference type="CTD" id="20230879"/>
<name>V4CDH5_LOTGI</name>
<keyword evidence="4" id="KW-1185">Reference proteome</keyword>
<dbReference type="Gene3D" id="1.20.1530.20">
    <property type="match status" value="1"/>
</dbReference>
<gene>
    <name evidence="3" type="ORF">LOTGIDRAFT_112710</name>
</gene>
<dbReference type="Proteomes" id="UP000030746">
    <property type="component" value="Unassembled WGS sequence"/>
</dbReference>
<evidence type="ECO:0000313" key="4">
    <source>
        <dbReference type="Proteomes" id="UP000030746"/>
    </source>
</evidence>
<dbReference type="HOGENOM" id="CLU_039013_0_0_1"/>
<feature type="transmembrane region" description="Helical" evidence="2">
    <location>
        <begin position="297"/>
        <end position="322"/>
    </location>
</feature>
<organism evidence="3 4">
    <name type="scientific">Lottia gigantea</name>
    <name type="common">Giant owl limpet</name>
    <dbReference type="NCBI Taxonomy" id="225164"/>
    <lineage>
        <taxon>Eukaryota</taxon>
        <taxon>Metazoa</taxon>
        <taxon>Spiralia</taxon>
        <taxon>Lophotrochozoa</taxon>
        <taxon>Mollusca</taxon>
        <taxon>Gastropoda</taxon>
        <taxon>Patellogastropoda</taxon>
        <taxon>Lottioidea</taxon>
        <taxon>Lottiidae</taxon>
        <taxon>Lottia</taxon>
    </lineage>
</organism>
<dbReference type="AlphaFoldDB" id="V4CDH5"/>
<dbReference type="GO" id="GO:0005886">
    <property type="term" value="C:plasma membrane"/>
    <property type="evidence" value="ECO:0007669"/>
    <property type="project" value="TreeGrafter"/>
</dbReference>
<evidence type="ECO:0000256" key="1">
    <source>
        <dbReference type="ARBA" id="ARBA00006528"/>
    </source>
</evidence>
<keyword evidence="2" id="KW-0472">Membrane</keyword>
<feature type="transmembrane region" description="Helical" evidence="2">
    <location>
        <begin position="238"/>
        <end position="257"/>
    </location>
</feature>
<feature type="transmembrane region" description="Helical" evidence="2">
    <location>
        <begin position="269"/>
        <end position="291"/>
    </location>
</feature>
<accession>V4CDH5</accession>
<keyword evidence="2" id="KW-1133">Transmembrane helix</keyword>
<dbReference type="InterPro" id="IPR038770">
    <property type="entry name" value="Na+/solute_symporter_sf"/>
</dbReference>
<feature type="transmembrane region" description="Helical" evidence="2">
    <location>
        <begin position="103"/>
        <end position="124"/>
    </location>
</feature>
<dbReference type="KEGG" id="lgi:LOTGIDRAFT_112710"/>
<feature type="transmembrane region" description="Helical" evidence="2">
    <location>
        <begin position="73"/>
        <end position="97"/>
    </location>
</feature>
<dbReference type="PIRSF" id="PIRSF026166">
    <property type="entry name" value="UCP026166"/>
    <property type="match status" value="1"/>
</dbReference>
<keyword evidence="2" id="KW-0812">Transmembrane</keyword>
<dbReference type="RefSeq" id="XP_009049398.1">
    <property type="nucleotide sequence ID" value="XM_009051150.1"/>
</dbReference>
<comment type="similarity">
    <text evidence="1">Belongs to the bile acid:sodium symporter (BASS) (TC 2.A.28) family.</text>
</comment>
<proteinExistence type="inferred from homology"/>
<dbReference type="PANTHER" id="PTHR18640:SF5">
    <property type="entry name" value="SODIUM_BILE ACID COTRANSPORTER 7"/>
    <property type="match status" value="1"/>
</dbReference>
<feature type="transmembrane region" description="Helical" evidence="2">
    <location>
        <begin position="199"/>
        <end position="218"/>
    </location>
</feature>
<sequence>MIIPILRKNWFLFGIVAVIILAKFAPGIGSKGGILYPEITVKYCAVFIIFFNSGISLKTEELAKAVSQVKIHVFVQFFTYCFFPFIIKCLVLLLESLVPFEKLLLDGLLILSCMPPPVSSAVILTRAVGGNEAAAIFNSALGSFLGIFITPALVLELVGSTAHVPANKILIQLSSTVVLPIVLGQIVRRNHKLWLEQLHLPLGEIGSGILLLIIYTTFCDTFSHQDLQVDQFSLVSLVLLIILIQVLLMLLVFYTTTHPAISFHPQDTVALLYCCTHKSLTLGIPIIKIIFGNDDSLSVITISLLIYHPVQILLGGLLVPLVREWLATSRYIR</sequence>
<dbReference type="GeneID" id="20230879"/>
<evidence type="ECO:0000256" key="2">
    <source>
        <dbReference type="SAM" id="Phobius"/>
    </source>
</evidence>
<dbReference type="InterPro" id="IPR016833">
    <property type="entry name" value="Put_Na-Bile_cotransptr"/>
</dbReference>
<feature type="transmembrane region" description="Helical" evidence="2">
    <location>
        <begin position="34"/>
        <end position="52"/>
    </location>
</feature>
<dbReference type="OMA" id="LPIMIYH"/>